<name>A0A9D1A652_9FIRM</name>
<feature type="compositionally biased region" description="Basic and acidic residues" evidence="1">
    <location>
        <begin position="57"/>
        <end position="71"/>
    </location>
</feature>
<dbReference type="Proteomes" id="UP000824250">
    <property type="component" value="Unassembled WGS sequence"/>
</dbReference>
<protein>
    <recommendedName>
        <fullName evidence="5">DUF4367 domain-containing protein</fullName>
    </recommendedName>
</protein>
<evidence type="ECO:0000313" key="4">
    <source>
        <dbReference type="Proteomes" id="UP000824250"/>
    </source>
</evidence>
<sequence length="296" mass="33961">MSDLESREDREIRECLQKAYGYSDEQLLRKLEDAEDSLKETDFPGAEKRIFQKLMERKAAEEAAQNDKGEGNEEDRENEKLPAVVEIRKTDIEDTEMDAPAGPKKKSVLSGRRKLFLSAALVAVFMIALGITAIGERSNFFSSRRNRVQVNIVNNVVNNDLNRRGVSKLEDAYLQIKDDLNIEPLKLGYCPSKLLFKDIILKRSGATIYFLYDENIITLYANRSSGNNSIGIDSDRKEEGTIFNQWLDIEIEYFGNMLENGEVEYEAMIIAEDNLYYFSGILPEEEFVKIIENFYL</sequence>
<gene>
    <name evidence="3" type="ORF">IAB28_10150</name>
</gene>
<evidence type="ECO:0000256" key="2">
    <source>
        <dbReference type="SAM" id="Phobius"/>
    </source>
</evidence>
<proteinExistence type="predicted"/>
<feature type="transmembrane region" description="Helical" evidence="2">
    <location>
        <begin position="115"/>
        <end position="135"/>
    </location>
</feature>
<evidence type="ECO:0000313" key="3">
    <source>
        <dbReference type="EMBL" id="HIR06307.1"/>
    </source>
</evidence>
<evidence type="ECO:0008006" key="5">
    <source>
        <dbReference type="Google" id="ProtNLM"/>
    </source>
</evidence>
<keyword evidence="2" id="KW-0812">Transmembrane</keyword>
<organism evidence="3 4">
    <name type="scientific">Candidatus Copromonas faecavium</name>
    <name type="common">nom. illeg.</name>
    <dbReference type="NCBI Taxonomy" id="2840740"/>
    <lineage>
        <taxon>Bacteria</taxon>
        <taxon>Bacillati</taxon>
        <taxon>Bacillota</taxon>
        <taxon>Clostridia</taxon>
        <taxon>Lachnospirales</taxon>
        <taxon>Lachnospiraceae</taxon>
        <taxon>Candidatus Copromonas (nom. illeg.)</taxon>
    </lineage>
</organism>
<reference evidence="3" key="1">
    <citation type="submission" date="2020-10" db="EMBL/GenBank/DDBJ databases">
        <authorList>
            <person name="Gilroy R."/>
        </authorList>
    </citation>
    <scope>NUCLEOTIDE SEQUENCE</scope>
    <source>
        <strain evidence="3">CHK180-2868</strain>
    </source>
</reference>
<accession>A0A9D1A652</accession>
<dbReference type="EMBL" id="DVGC01000058">
    <property type="protein sequence ID" value="HIR06307.1"/>
    <property type="molecule type" value="Genomic_DNA"/>
</dbReference>
<feature type="region of interest" description="Disordered" evidence="1">
    <location>
        <begin position="57"/>
        <end position="82"/>
    </location>
</feature>
<dbReference type="AlphaFoldDB" id="A0A9D1A652"/>
<keyword evidence="2" id="KW-1133">Transmembrane helix</keyword>
<reference evidence="3" key="2">
    <citation type="journal article" date="2021" name="PeerJ">
        <title>Extensive microbial diversity within the chicken gut microbiome revealed by metagenomics and culture.</title>
        <authorList>
            <person name="Gilroy R."/>
            <person name="Ravi A."/>
            <person name="Getino M."/>
            <person name="Pursley I."/>
            <person name="Horton D.L."/>
            <person name="Alikhan N.F."/>
            <person name="Baker D."/>
            <person name="Gharbi K."/>
            <person name="Hall N."/>
            <person name="Watson M."/>
            <person name="Adriaenssens E.M."/>
            <person name="Foster-Nyarko E."/>
            <person name="Jarju S."/>
            <person name="Secka A."/>
            <person name="Antonio M."/>
            <person name="Oren A."/>
            <person name="Chaudhuri R.R."/>
            <person name="La Ragione R."/>
            <person name="Hildebrand F."/>
            <person name="Pallen M.J."/>
        </authorList>
    </citation>
    <scope>NUCLEOTIDE SEQUENCE</scope>
    <source>
        <strain evidence="3">CHK180-2868</strain>
    </source>
</reference>
<evidence type="ECO:0000256" key="1">
    <source>
        <dbReference type="SAM" id="MobiDB-lite"/>
    </source>
</evidence>
<keyword evidence="2" id="KW-0472">Membrane</keyword>
<comment type="caution">
    <text evidence="3">The sequence shown here is derived from an EMBL/GenBank/DDBJ whole genome shotgun (WGS) entry which is preliminary data.</text>
</comment>